<reference evidence="2 3" key="1">
    <citation type="submission" date="2018-12" db="EMBL/GenBank/DDBJ databases">
        <authorList>
            <person name="Yu L."/>
        </authorList>
    </citation>
    <scope>NUCLEOTIDE SEQUENCE [LARGE SCALE GENOMIC DNA]</scope>
    <source>
        <strain evidence="2 3">HAW-EB5</strain>
    </source>
</reference>
<sequence>MIRKKLIFILLLCSTALSAAPIAPMKEGSGRVGIDYYPTYVSETKHLSTIGYKNNNSWRDIIIDSPSKGKPIHDEVKEILSTINNKLFNVVETEAREGINDTPTLRFRELKRARLVGPLKTKIITQNNGVVTVEVSGFTFDAEVKVDWLGFTLYGDVDTSTLRFSADYELNTARVYNLRDIGNLQVDIDIDGNGIINSIVAETVEVLADIFVPDFVQDSVDDALNELNDNEYYVKAFDNVILPQTWIIDGIDIGLEIKDAIKGINPGKYISISLYEWDERYYEGSMYRYYYRNRAEVDISNSYKFDYSNEPVYTVGDWENPCAGAGGAGSGCYEP</sequence>
<dbReference type="OrthoDB" id="6316237at2"/>
<dbReference type="AlphaFoldDB" id="A0A431VS47"/>
<evidence type="ECO:0000313" key="2">
    <source>
        <dbReference type="EMBL" id="RTR26068.1"/>
    </source>
</evidence>
<protein>
    <submittedName>
        <fullName evidence="2">Uncharacterized protein</fullName>
    </submittedName>
</protein>
<evidence type="ECO:0000313" key="3">
    <source>
        <dbReference type="Proteomes" id="UP000282060"/>
    </source>
</evidence>
<organism evidence="2 3">
    <name type="scientific">Shewanella atlantica</name>
    <dbReference type="NCBI Taxonomy" id="271099"/>
    <lineage>
        <taxon>Bacteria</taxon>
        <taxon>Pseudomonadati</taxon>
        <taxon>Pseudomonadota</taxon>
        <taxon>Gammaproteobacteria</taxon>
        <taxon>Alteromonadales</taxon>
        <taxon>Shewanellaceae</taxon>
        <taxon>Shewanella</taxon>
    </lineage>
</organism>
<dbReference type="EMBL" id="RXNV01000024">
    <property type="protein sequence ID" value="RTR26068.1"/>
    <property type="molecule type" value="Genomic_DNA"/>
</dbReference>
<dbReference type="RefSeq" id="WP_126508199.1">
    <property type="nucleotide sequence ID" value="NZ_RXNV01000024.1"/>
</dbReference>
<feature type="chain" id="PRO_5019272197" evidence="1">
    <location>
        <begin position="20"/>
        <end position="335"/>
    </location>
</feature>
<gene>
    <name evidence="2" type="ORF">EKG39_22370</name>
</gene>
<accession>A0A431VS47</accession>
<proteinExistence type="predicted"/>
<comment type="caution">
    <text evidence="2">The sequence shown here is derived from an EMBL/GenBank/DDBJ whole genome shotgun (WGS) entry which is preliminary data.</text>
</comment>
<feature type="signal peptide" evidence="1">
    <location>
        <begin position="1"/>
        <end position="19"/>
    </location>
</feature>
<keyword evidence="3" id="KW-1185">Reference proteome</keyword>
<name>A0A431VS47_9GAMM</name>
<evidence type="ECO:0000256" key="1">
    <source>
        <dbReference type="SAM" id="SignalP"/>
    </source>
</evidence>
<dbReference type="Proteomes" id="UP000282060">
    <property type="component" value="Unassembled WGS sequence"/>
</dbReference>
<keyword evidence="1" id="KW-0732">Signal</keyword>